<evidence type="ECO:0000256" key="1">
    <source>
        <dbReference type="SAM" id="MobiDB-lite"/>
    </source>
</evidence>
<feature type="compositionally biased region" description="Basic and acidic residues" evidence="1">
    <location>
        <begin position="171"/>
        <end position="187"/>
    </location>
</feature>
<dbReference type="RefSeq" id="WP_369243726.1">
    <property type="nucleotide sequence ID" value="NZ_CP163443.1"/>
</dbReference>
<dbReference type="EMBL" id="CP163443">
    <property type="protein sequence ID" value="XDQ50371.1"/>
    <property type="molecule type" value="Genomic_DNA"/>
</dbReference>
<feature type="region of interest" description="Disordered" evidence="1">
    <location>
        <begin position="166"/>
        <end position="187"/>
    </location>
</feature>
<name>A0AB39R6S4_9ACTN</name>
<feature type="compositionally biased region" description="Basic residues" evidence="1">
    <location>
        <begin position="1"/>
        <end position="10"/>
    </location>
</feature>
<sequence length="187" mass="21116">MTQYSRKRLVRRSEEPGGPEQSEGLQQIRDALPPARQARKAVPAPRSADSAVPVELLAAVTYHCRYISKYLARAQQLGSHHKTCMDEWQRLVLYALTDALAHNQLLVGALAAYLQRQEVDDDLVCRYLQSPDPDRYVTRHAIDYLDGLMRSRPETPDEPAWTHVGRSIARNAHDDHDAAAPDEQPRG</sequence>
<accession>A0AB39R6S4</accession>
<dbReference type="AlphaFoldDB" id="A0AB39R6S4"/>
<proteinExistence type="predicted"/>
<reference evidence="2" key="1">
    <citation type="submission" date="2024-07" db="EMBL/GenBank/DDBJ databases">
        <authorList>
            <person name="Yu S.T."/>
        </authorList>
    </citation>
    <scope>NUCLEOTIDE SEQUENCE</scope>
    <source>
        <strain evidence="2">R41</strain>
    </source>
</reference>
<protein>
    <submittedName>
        <fullName evidence="2">Uncharacterized protein</fullName>
    </submittedName>
</protein>
<organism evidence="2">
    <name type="scientific">Streptomyces sp. R41</name>
    <dbReference type="NCBI Taxonomy" id="3238632"/>
    <lineage>
        <taxon>Bacteria</taxon>
        <taxon>Bacillati</taxon>
        <taxon>Actinomycetota</taxon>
        <taxon>Actinomycetes</taxon>
        <taxon>Kitasatosporales</taxon>
        <taxon>Streptomycetaceae</taxon>
        <taxon>Streptomyces</taxon>
    </lineage>
</organism>
<feature type="region of interest" description="Disordered" evidence="1">
    <location>
        <begin position="1"/>
        <end position="45"/>
    </location>
</feature>
<feature type="compositionally biased region" description="Low complexity" evidence="1">
    <location>
        <begin position="16"/>
        <end position="27"/>
    </location>
</feature>
<evidence type="ECO:0000313" key="2">
    <source>
        <dbReference type="EMBL" id="XDQ50371.1"/>
    </source>
</evidence>
<gene>
    <name evidence="2" type="ORF">AB5J53_00900</name>
</gene>